<accession>A0A9P4LJU8</accession>
<proteinExistence type="predicted"/>
<evidence type="ECO:0000313" key="3">
    <source>
        <dbReference type="EMBL" id="KAF2027555.1"/>
    </source>
</evidence>
<evidence type="ECO:0000256" key="2">
    <source>
        <dbReference type="SAM" id="MobiDB-lite"/>
    </source>
</evidence>
<evidence type="ECO:0000313" key="4">
    <source>
        <dbReference type="Proteomes" id="UP000799777"/>
    </source>
</evidence>
<dbReference type="OrthoDB" id="10365867at2759"/>
<protein>
    <submittedName>
        <fullName evidence="3">Uncharacterized protein</fullName>
    </submittedName>
</protein>
<reference evidence="3" key="1">
    <citation type="journal article" date="2020" name="Stud. Mycol.">
        <title>101 Dothideomycetes genomes: a test case for predicting lifestyles and emergence of pathogens.</title>
        <authorList>
            <person name="Haridas S."/>
            <person name="Albert R."/>
            <person name="Binder M."/>
            <person name="Bloem J."/>
            <person name="Labutti K."/>
            <person name="Salamov A."/>
            <person name="Andreopoulos B."/>
            <person name="Baker S."/>
            <person name="Barry K."/>
            <person name="Bills G."/>
            <person name="Bluhm B."/>
            <person name="Cannon C."/>
            <person name="Castanera R."/>
            <person name="Culley D."/>
            <person name="Daum C."/>
            <person name="Ezra D."/>
            <person name="Gonzalez J."/>
            <person name="Henrissat B."/>
            <person name="Kuo A."/>
            <person name="Liang C."/>
            <person name="Lipzen A."/>
            <person name="Lutzoni F."/>
            <person name="Magnuson J."/>
            <person name="Mondo S."/>
            <person name="Nolan M."/>
            <person name="Ohm R."/>
            <person name="Pangilinan J."/>
            <person name="Park H.-J."/>
            <person name="Ramirez L."/>
            <person name="Alfaro M."/>
            <person name="Sun H."/>
            <person name="Tritt A."/>
            <person name="Yoshinaga Y."/>
            <person name="Zwiers L.-H."/>
            <person name="Turgeon B."/>
            <person name="Goodwin S."/>
            <person name="Spatafora J."/>
            <person name="Crous P."/>
            <person name="Grigoriev I."/>
        </authorList>
    </citation>
    <scope>NUCLEOTIDE SEQUENCE</scope>
    <source>
        <strain evidence="3">CBS 110217</strain>
    </source>
</reference>
<keyword evidence="4" id="KW-1185">Reference proteome</keyword>
<sequence length="419" mass="46880">MGASISVSTREAISLKPEADEDSDFQRLEAENEQLHQRIEELETKALLDQTVLRSTVDSTAPEIKCLTAEIKRLSSSVHTLRIELQRSQACYLRLGAWGCTEPCSAEAEVLTLSRRVESLELHNRTLQDELEKQKAEHKNVVLDLANGCNELTEELRISTTDALCHLDALQQSKRLFKALKAEFDHSQEQLYLEYTTNKTLEKRILSTRTPRDTNSKHPELRALQLQNDVLATQLAKAQASATEHKKFLRQFNKQQKDLMVSVKQDQEARVKQTDQIQALHAENAADRKRFEDKLKPRDGHIAHLERALRECEMGVGRDAKVLELEGRIAEKDVELAALKGRVEHTGENDYNATLCLNGNARDEAHTDTPVDVGREGLDDDDDVTLAGSVLVDTLARSSLGSVSRAAVAQDESDASSSE</sequence>
<dbReference type="AlphaFoldDB" id="A0A9P4LJU8"/>
<name>A0A9P4LJU8_9PLEO</name>
<gene>
    <name evidence="3" type="ORF">EK21DRAFT_71766</name>
</gene>
<feature type="region of interest" description="Disordered" evidence="2">
    <location>
        <begin position="1"/>
        <end position="22"/>
    </location>
</feature>
<dbReference type="EMBL" id="ML978225">
    <property type="protein sequence ID" value="KAF2027555.1"/>
    <property type="molecule type" value="Genomic_DNA"/>
</dbReference>
<feature type="compositionally biased region" description="Polar residues" evidence="2">
    <location>
        <begin position="1"/>
        <end position="11"/>
    </location>
</feature>
<dbReference type="Proteomes" id="UP000799777">
    <property type="component" value="Unassembled WGS sequence"/>
</dbReference>
<keyword evidence="1" id="KW-0175">Coiled coil</keyword>
<evidence type="ECO:0000256" key="1">
    <source>
        <dbReference type="SAM" id="Coils"/>
    </source>
</evidence>
<feature type="region of interest" description="Disordered" evidence="2">
    <location>
        <begin position="400"/>
        <end position="419"/>
    </location>
</feature>
<comment type="caution">
    <text evidence="3">The sequence shown here is derived from an EMBL/GenBank/DDBJ whole genome shotgun (WGS) entry which is preliminary data.</text>
</comment>
<organism evidence="3 4">
    <name type="scientific">Setomelanomma holmii</name>
    <dbReference type="NCBI Taxonomy" id="210430"/>
    <lineage>
        <taxon>Eukaryota</taxon>
        <taxon>Fungi</taxon>
        <taxon>Dikarya</taxon>
        <taxon>Ascomycota</taxon>
        <taxon>Pezizomycotina</taxon>
        <taxon>Dothideomycetes</taxon>
        <taxon>Pleosporomycetidae</taxon>
        <taxon>Pleosporales</taxon>
        <taxon>Pleosporineae</taxon>
        <taxon>Phaeosphaeriaceae</taxon>
        <taxon>Setomelanomma</taxon>
    </lineage>
</organism>
<feature type="coiled-coil region" evidence="1">
    <location>
        <begin position="110"/>
        <end position="144"/>
    </location>
</feature>